<feature type="compositionally biased region" description="Basic and acidic residues" evidence="1">
    <location>
        <begin position="28"/>
        <end position="41"/>
    </location>
</feature>
<dbReference type="AlphaFoldDB" id="A0A0P1ABR0"/>
<evidence type="ECO:0000313" key="3">
    <source>
        <dbReference type="Proteomes" id="UP000054928"/>
    </source>
</evidence>
<keyword evidence="3" id="KW-1185">Reference proteome</keyword>
<reference evidence="3" key="1">
    <citation type="submission" date="2014-09" db="EMBL/GenBank/DDBJ databases">
        <authorList>
            <person name="Sharma Rahul"/>
            <person name="Thines Marco"/>
        </authorList>
    </citation>
    <scope>NUCLEOTIDE SEQUENCE [LARGE SCALE GENOMIC DNA]</scope>
</reference>
<evidence type="ECO:0000256" key="1">
    <source>
        <dbReference type="SAM" id="MobiDB-lite"/>
    </source>
</evidence>
<protein>
    <submittedName>
        <fullName evidence="2">Uncharacterized protein</fullName>
    </submittedName>
</protein>
<dbReference type="GeneID" id="36400987"/>
<feature type="compositionally biased region" description="Polar residues" evidence="1">
    <location>
        <begin position="1"/>
        <end position="12"/>
    </location>
</feature>
<evidence type="ECO:0000313" key="2">
    <source>
        <dbReference type="EMBL" id="CEG37882.1"/>
    </source>
</evidence>
<sequence length="240" mass="27224">MEITLSGSSQAWRQRHARGKDTSTPNCHSREKLAVERRQRQAESPTQPVQQEMMAPAKSDGDKEDNTSVWSSPQIKALKQSATNLYIESSNDHMSTDDHEERCRSKKHPRWSIHHQLRHCIRRRRILSLDLKRWDKFLLRFGSMWSQWGLATSHSRLHHCNQQGVVSVVPTSYPNPHSRTISQEAVAPHDVVDGVFVGATLADERCIDATRQGGGILGCKCERDPEDWSLNVEGDEITAG</sequence>
<dbReference type="EMBL" id="CCYD01000291">
    <property type="protein sequence ID" value="CEG37882.1"/>
    <property type="molecule type" value="Genomic_DNA"/>
</dbReference>
<dbReference type="Proteomes" id="UP000054928">
    <property type="component" value="Unassembled WGS sequence"/>
</dbReference>
<accession>A0A0P1ABR0</accession>
<proteinExistence type="predicted"/>
<name>A0A0P1ABR0_PLAHL</name>
<dbReference type="RefSeq" id="XP_024574251.1">
    <property type="nucleotide sequence ID" value="XM_024723256.1"/>
</dbReference>
<organism evidence="2 3">
    <name type="scientific">Plasmopara halstedii</name>
    <name type="common">Downy mildew of sunflower</name>
    <dbReference type="NCBI Taxonomy" id="4781"/>
    <lineage>
        <taxon>Eukaryota</taxon>
        <taxon>Sar</taxon>
        <taxon>Stramenopiles</taxon>
        <taxon>Oomycota</taxon>
        <taxon>Peronosporomycetes</taxon>
        <taxon>Peronosporales</taxon>
        <taxon>Peronosporaceae</taxon>
        <taxon>Plasmopara</taxon>
    </lineage>
</organism>
<feature type="region of interest" description="Disordered" evidence="1">
    <location>
        <begin position="1"/>
        <end position="73"/>
    </location>
</feature>